<evidence type="ECO:0008006" key="3">
    <source>
        <dbReference type="Google" id="ProtNLM"/>
    </source>
</evidence>
<dbReference type="EMBL" id="RCOR01000024">
    <property type="protein sequence ID" value="RSN68877.1"/>
    <property type="molecule type" value="Genomic_DNA"/>
</dbReference>
<proteinExistence type="predicted"/>
<evidence type="ECO:0000313" key="2">
    <source>
        <dbReference type="Proteomes" id="UP000278149"/>
    </source>
</evidence>
<dbReference type="AlphaFoldDB" id="A0A429G4W8"/>
<evidence type="ECO:0000313" key="1">
    <source>
        <dbReference type="EMBL" id="RSN68877.1"/>
    </source>
</evidence>
<name>A0A429G4W8_9CREN</name>
<comment type="caution">
    <text evidence="1">The sequence shown here is derived from an EMBL/GenBank/DDBJ whole genome shotgun (WGS) entry which is preliminary data.</text>
</comment>
<dbReference type="InterPro" id="IPR036388">
    <property type="entry name" value="WH-like_DNA-bd_sf"/>
</dbReference>
<organism evidence="1 2">
    <name type="scientific">Candidatus Korarchaeum cryptofilum</name>
    <dbReference type="NCBI Taxonomy" id="498846"/>
    <lineage>
        <taxon>Archaea</taxon>
        <taxon>Thermoproteota</taxon>
        <taxon>Candidatus Korarchaeia</taxon>
        <taxon>Candidatus Korarchaeales</taxon>
        <taxon>Candidatus Korarchaeaceae</taxon>
        <taxon>Candidatus Korarchaeum</taxon>
    </lineage>
</organism>
<accession>A0A429G4W8</accession>
<dbReference type="Gene3D" id="1.10.10.10">
    <property type="entry name" value="Winged helix-like DNA-binding domain superfamily/Winged helix DNA-binding domain"/>
    <property type="match status" value="1"/>
</dbReference>
<dbReference type="SUPFAM" id="SSF46785">
    <property type="entry name" value="Winged helix' DNA-binding domain"/>
    <property type="match status" value="1"/>
</dbReference>
<protein>
    <recommendedName>
        <fullName evidence="3">ArsR family transcriptional regulator</fullName>
    </recommendedName>
</protein>
<dbReference type="InterPro" id="IPR036390">
    <property type="entry name" value="WH_DNA-bd_sf"/>
</dbReference>
<gene>
    <name evidence="1" type="ORF">D9Q81_05155</name>
</gene>
<dbReference type="Proteomes" id="UP000278149">
    <property type="component" value="Unassembled WGS sequence"/>
</dbReference>
<sequence length="90" mass="10054">MPVTNMESGLRERVLRELEKEGVLHLREIVNRTEVSISVLKKLLDEMVNEGLLEKFSHGGYTFYRITAEGKGYLLKEGSGVLKEGSGGTE</sequence>
<reference evidence="1 2" key="1">
    <citation type="submission" date="2018-10" db="EMBL/GenBank/DDBJ databases">
        <title>Co-occurring genomic capacity for anaerobic methane metabolism and dissimilatory sulfite reduction discovered in the Korarchaeota.</title>
        <authorList>
            <person name="Mckay L.J."/>
            <person name="Dlakic M."/>
            <person name="Fields M.W."/>
            <person name="Delmont T.O."/>
            <person name="Eren A.M."/>
            <person name="Jay Z.J."/>
            <person name="Klingelsmith K.B."/>
            <person name="Rusch D.B."/>
            <person name="Inskeep W.P."/>
        </authorList>
    </citation>
    <scope>NUCLEOTIDE SEQUENCE [LARGE SCALE GENOMIC DNA]</scope>
    <source>
        <strain evidence="1 2">WS</strain>
    </source>
</reference>